<sequence>MSAQSSTTRPSGLRSAELFVTGPDVLRARPLMNEPAARQVCLPDMSRGGE</sequence>
<dbReference type="EMBL" id="FUHW01000012">
    <property type="protein sequence ID" value="SJM51308.1"/>
    <property type="molecule type" value="Genomic_DNA"/>
</dbReference>
<accession>A0A1R4F5V9</accession>
<proteinExistence type="predicted"/>
<evidence type="ECO:0000313" key="1">
    <source>
        <dbReference type="EMBL" id="SJM51308.1"/>
    </source>
</evidence>
<protein>
    <submittedName>
        <fullName evidence="1">Uncharacterized protein</fullName>
    </submittedName>
</protein>
<keyword evidence="2" id="KW-1185">Reference proteome</keyword>
<name>A0A1R4F5V9_9MICC</name>
<gene>
    <name evidence="1" type="ORF">FM101_02385</name>
</gene>
<evidence type="ECO:0000313" key="2">
    <source>
        <dbReference type="Proteomes" id="UP000195913"/>
    </source>
</evidence>
<dbReference type="AlphaFoldDB" id="A0A1R4F5V9"/>
<reference evidence="1 2" key="1">
    <citation type="submission" date="2017-02" db="EMBL/GenBank/DDBJ databases">
        <authorList>
            <person name="Peterson S.W."/>
        </authorList>
    </citation>
    <scope>NUCLEOTIDE SEQUENCE [LARGE SCALE GENOMIC DNA]</scope>
    <source>
        <strain evidence="1 2">B Ar 00.02</strain>
    </source>
</reference>
<organism evidence="1 2">
    <name type="scientific">Arthrobacter rhombi</name>
    <dbReference type="NCBI Taxonomy" id="71253"/>
    <lineage>
        <taxon>Bacteria</taxon>
        <taxon>Bacillati</taxon>
        <taxon>Actinomycetota</taxon>
        <taxon>Actinomycetes</taxon>
        <taxon>Micrococcales</taxon>
        <taxon>Micrococcaceae</taxon>
        <taxon>Arthrobacter</taxon>
    </lineage>
</organism>
<dbReference type="Proteomes" id="UP000195913">
    <property type="component" value="Unassembled WGS sequence"/>
</dbReference>
<dbReference type="RefSeq" id="WP_158225978.1">
    <property type="nucleotide sequence ID" value="NZ_FUHW01000012.1"/>
</dbReference>